<dbReference type="InterPro" id="IPR019448">
    <property type="entry name" value="NT-C2"/>
</dbReference>
<feature type="compositionally biased region" description="Basic residues" evidence="1">
    <location>
        <begin position="297"/>
        <end position="308"/>
    </location>
</feature>
<name>A0AA43QKR2_9LECA</name>
<dbReference type="PANTHER" id="PTHR21456:SF1">
    <property type="entry name" value="C2 NT-TYPE DOMAIN-CONTAINING PROTEIN"/>
    <property type="match status" value="1"/>
</dbReference>
<comment type="caution">
    <text evidence="3">The sequence shown here is derived from an EMBL/GenBank/DDBJ whole genome shotgun (WGS) entry which is preliminary data.</text>
</comment>
<feature type="compositionally biased region" description="Basic and acidic residues" evidence="1">
    <location>
        <begin position="362"/>
        <end position="371"/>
    </location>
</feature>
<evidence type="ECO:0000313" key="4">
    <source>
        <dbReference type="Proteomes" id="UP001161017"/>
    </source>
</evidence>
<dbReference type="PANTHER" id="PTHR21456">
    <property type="entry name" value="FAMILY WITH SEQUENCE SIMILARITY 102"/>
    <property type="match status" value="1"/>
</dbReference>
<dbReference type="InterPro" id="IPR039931">
    <property type="entry name" value="EEIG1/2-like"/>
</dbReference>
<feature type="region of interest" description="Disordered" evidence="1">
    <location>
        <begin position="252"/>
        <end position="371"/>
    </location>
</feature>
<dbReference type="PROSITE" id="PS51840">
    <property type="entry name" value="C2_NT"/>
    <property type="match status" value="1"/>
</dbReference>
<protein>
    <recommendedName>
        <fullName evidence="2">C2 NT-type domain-containing protein</fullName>
    </recommendedName>
</protein>
<dbReference type="Proteomes" id="UP001161017">
    <property type="component" value="Unassembled WGS sequence"/>
</dbReference>
<evidence type="ECO:0000256" key="1">
    <source>
        <dbReference type="SAM" id="MobiDB-lite"/>
    </source>
</evidence>
<feature type="region of interest" description="Disordered" evidence="1">
    <location>
        <begin position="183"/>
        <end position="213"/>
    </location>
</feature>
<dbReference type="EMBL" id="JAPUFD010000004">
    <property type="protein sequence ID" value="MDI1486731.1"/>
    <property type="molecule type" value="Genomic_DNA"/>
</dbReference>
<organism evidence="3 4">
    <name type="scientific">Ramalina farinacea</name>
    <dbReference type="NCBI Taxonomy" id="258253"/>
    <lineage>
        <taxon>Eukaryota</taxon>
        <taxon>Fungi</taxon>
        <taxon>Dikarya</taxon>
        <taxon>Ascomycota</taxon>
        <taxon>Pezizomycotina</taxon>
        <taxon>Lecanoromycetes</taxon>
        <taxon>OSLEUM clade</taxon>
        <taxon>Lecanoromycetidae</taxon>
        <taxon>Lecanorales</taxon>
        <taxon>Lecanorineae</taxon>
        <taxon>Ramalinaceae</taxon>
        <taxon>Ramalina</taxon>
    </lineage>
</organism>
<feature type="compositionally biased region" description="Basic and acidic residues" evidence="1">
    <location>
        <begin position="276"/>
        <end position="287"/>
    </location>
</feature>
<proteinExistence type="predicted"/>
<feature type="region of interest" description="Disordered" evidence="1">
    <location>
        <begin position="89"/>
        <end position="128"/>
    </location>
</feature>
<sequence>MQAFGTCYVKWHLPSSTSAEHRGHTPKALIREHKVHWSYHRNLPVRLTIDKHNVLCDSWVEFEVLQEYTSRERIFLGRVSVNIAEFVDQDEGEQTAEPTPPPPASQGEGAAEEKRERETAGVGTSRRYLMQDSKINSTLKIGIRLRQTEGPTDYTAPLLKTANTFGGIAGIHVGVGVGGNNAEQASGGAADGGEDGSTMPSMSSKAQESGKTQDMYRQNLAASWAAQAGELPPDQCIEDIFAGGDGWADKGAGVAGGAKGSGGGGRGPSGSMGTDDGERTIRGHERNASGATLKPSSHGRHHWRRHSREKQASGGSGSGSWSGSTAVPSTVGGSTPNHSTVTGRTGIEQQVQAHRRQGSGQDPDHSKWAQNVRMRELNEFEEREDLRSWEIGAPG</sequence>
<accession>A0AA43QKR2</accession>
<evidence type="ECO:0000259" key="2">
    <source>
        <dbReference type="PROSITE" id="PS51840"/>
    </source>
</evidence>
<dbReference type="AlphaFoldDB" id="A0AA43QKR2"/>
<feature type="domain" description="C2 NT-type" evidence="2">
    <location>
        <begin position="1"/>
        <end position="147"/>
    </location>
</feature>
<dbReference type="Pfam" id="PF10358">
    <property type="entry name" value="NT-C2"/>
    <property type="match status" value="1"/>
</dbReference>
<feature type="compositionally biased region" description="Polar residues" evidence="1">
    <location>
        <begin position="325"/>
        <end position="352"/>
    </location>
</feature>
<gene>
    <name evidence="3" type="ORF">OHK93_005992</name>
</gene>
<feature type="compositionally biased region" description="Gly residues" evidence="1">
    <location>
        <begin position="253"/>
        <end position="270"/>
    </location>
</feature>
<keyword evidence="4" id="KW-1185">Reference proteome</keyword>
<evidence type="ECO:0000313" key="3">
    <source>
        <dbReference type="EMBL" id="MDI1486731.1"/>
    </source>
</evidence>
<reference evidence="3" key="1">
    <citation type="journal article" date="2023" name="Genome Biol. Evol.">
        <title>First Whole Genome Sequence and Flow Cytometry Genome Size Data for the Lichen-Forming Fungus Ramalina farinacea (Ascomycota).</title>
        <authorList>
            <person name="Llewellyn T."/>
            <person name="Mian S."/>
            <person name="Hill R."/>
            <person name="Leitch I.J."/>
            <person name="Gaya E."/>
        </authorList>
    </citation>
    <scope>NUCLEOTIDE SEQUENCE</scope>
    <source>
        <strain evidence="3">LIQ254RAFAR</strain>
    </source>
</reference>
<feature type="compositionally biased region" description="Polar residues" evidence="1">
    <location>
        <begin position="198"/>
        <end position="213"/>
    </location>
</feature>